<proteinExistence type="predicted"/>
<dbReference type="EMBL" id="CM042010">
    <property type="protein sequence ID" value="KAI3781762.1"/>
    <property type="molecule type" value="Genomic_DNA"/>
</dbReference>
<sequence>MLTEGGRLENGREEAAASVGWVTGDASFSAAEYEEIIGIGAFESWWWGHFAIEEGSAGEDDPLCGDDHWVGVAILGSVVQ</sequence>
<gene>
    <name evidence="1" type="ORF">L2E82_11786</name>
</gene>
<evidence type="ECO:0000313" key="2">
    <source>
        <dbReference type="Proteomes" id="UP001055811"/>
    </source>
</evidence>
<name>A0ACB9GE60_CICIN</name>
<accession>A0ACB9GE60</accession>
<comment type="caution">
    <text evidence="1">The sequence shown here is derived from an EMBL/GenBank/DDBJ whole genome shotgun (WGS) entry which is preliminary data.</text>
</comment>
<protein>
    <submittedName>
        <fullName evidence="1">Uncharacterized protein</fullName>
    </submittedName>
</protein>
<dbReference type="Proteomes" id="UP001055811">
    <property type="component" value="Linkage Group LG02"/>
</dbReference>
<reference evidence="1 2" key="2">
    <citation type="journal article" date="2022" name="Mol. Ecol. Resour.">
        <title>The genomes of chicory, endive, great burdock and yacon provide insights into Asteraceae paleo-polyploidization history and plant inulin production.</title>
        <authorList>
            <person name="Fan W."/>
            <person name="Wang S."/>
            <person name="Wang H."/>
            <person name="Wang A."/>
            <person name="Jiang F."/>
            <person name="Liu H."/>
            <person name="Zhao H."/>
            <person name="Xu D."/>
            <person name="Zhang Y."/>
        </authorList>
    </citation>
    <scope>NUCLEOTIDE SEQUENCE [LARGE SCALE GENOMIC DNA]</scope>
    <source>
        <strain evidence="2">cv. Punajuju</strain>
        <tissue evidence="1">Leaves</tissue>
    </source>
</reference>
<evidence type="ECO:0000313" key="1">
    <source>
        <dbReference type="EMBL" id="KAI3781762.1"/>
    </source>
</evidence>
<reference evidence="2" key="1">
    <citation type="journal article" date="2022" name="Mol. Ecol. Resour.">
        <title>The genomes of chicory, endive, great burdock and yacon provide insights into Asteraceae palaeo-polyploidization history and plant inulin production.</title>
        <authorList>
            <person name="Fan W."/>
            <person name="Wang S."/>
            <person name="Wang H."/>
            <person name="Wang A."/>
            <person name="Jiang F."/>
            <person name="Liu H."/>
            <person name="Zhao H."/>
            <person name="Xu D."/>
            <person name="Zhang Y."/>
        </authorList>
    </citation>
    <scope>NUCLEOTIDE SEQUENCE [LARGE SCALE GENOMIC DNA]</scope>
    <source>
        <strain evidence="2">cv. Punajuju</strain>
    </source>
</reference>
<organism evidence="1 2">
    <name type="scientific">Cichorium intybus</name>
    <name type="common">Chicory</name>
    <dbReference type="NCBI Taxonomy" id="13427"/>
    <lineage>
        <taxon>Eukaryota</taxon>
        <taxon>Viridiplantae</taxon>
        <taxon>Streptophyta</taxon>
        <taxon>Embryophyta</taxon>
        <taxon>Tracheophyta</taxon>
        <taxon>Spermatophyta</taxon>
        <taxon>Magnoliopsida</taxon>
        <taxon>eudicotyledons</taxon>
        <taxon>Gunneridae</taxon>
        <taxon>Pentapetalae</taxon>
        <taxon>asterids</taxon>
        <taxon>campanulids</taxon>
        <taxon>Asterales</taxon>
        <taxon>Asteraceae</taxon>
        <taxon>Cichorioideae</taxon>
        <taxon>Cichorieae</taxon>
        <taxon>Cichoriinae</taxon>
        <taxon>Cichorium</taxon>
    </lineage>
</organism>
<keyword evidence="2" id="KW-1185">Reference proteome</keyword>